<dbReference type="EMBL" id="LRQG01000222">
    <property type="protein sequence ID" value="KXA33428.1"/>
    <property type="molecule type" value="Genomic_DNA"/>
</dbReference>
<keyword evidence="3" id="KW-1185">Reference proteome</keyword>
<feature type="region of interest" description="Disordered" evidence="1">
    <location>
        <begin position="1"/>
        <end position="22"/>
    </location>
</feature>
<accession>A0A133PVN6</accession>
<gene>
    <name evidence="2" type="ORF">HMPREF3226_02498</name>
</gene>
<dbReference type="Proteomes" id="UP000070533">
    <property type="component" value="Unassembled WGS sequence"/>
</dbReference>
<sequence length="39" mass="4760">MWMTCRRQKKDDRLSKNHTQKAHFDPSKALFVDINQKKE</sequence>
<name>A0A133PVN6_9BACT</name>
<proteinExistence type="predicted"/>
<evidence type="ECO:0000313" key="3">
    <source>
        <dbReference type="Proteomes" id="UP000070533"/>
    </source>
</evidence>
<reference evidence="3" key="1">
    <citation type="submission" date="2016-01" db="EMBL/GenBank/DDBJ databases">
        <authorList>
            <person name="Mitreva M."/>
            <person name="Pepin K.H."/>
            <person name="Mihindukulasuriya K.A."/>
            <person name="Fulton R."/>
            <person name="Fronick C."/>
            <person name="O'Laughlin M."/>
            <person name="Miner T."/>
            <person name="Herter B."/>
            <person name="Rosa B.A."/>
            <person name="Cordes M."/>
            <person name="Tomlinson C."/>
            <person name="Wollam A."/>
            <person name="Palsikar V.B."/>
            <person name="Mardis E.R."/>
            <person name="Wilson R.K."/>
        </authorList>
    </citation>
    <scope>NUCLEOTIDE SEQUENCE [LARGE SCALE GENOMIC DNA]</scope>
    <source>
        <strain evidence="3">MJR7716</strain>
    </source>
</reference>
<evidence type="ECO:0000313" key="2">
    <source>
        <dbReference type="EMBL" id="KXA33428.1"/>
    </source>
</evidence>
<organism evidence="2 3">
    <name type="scientific">Prevotella corporis</name>
    <dbReference type="NCBI Taxonomy" id="28128"/>
    <lineage>
        <taxon>Bacteria</taxon>
        <taxon>Pseudomonadati</taxon>
        <taxon>Bacteroidota</taxon>
        <taxon>Bacteroidia</taxon>
        <taxon>Bacteroidales</taxon>
        <taxon>Prevotellaceae</taxon>
        <taxon>Prevotella</taxon>
    </lineage>
</organism>
<comment type="caution">
    <text evidence="2">The sequence shown here is derived from an EMBL/GenBank/DDBJ whole genome shotgun (WGS) entry which is preliminary data.</text>
</comment>
<protein>
    <submittedName>
        <fullName evidence="2">Uncharacterized protein</fullName>
    </submittedName>
</protein>
<dbReference type="AlphaFoldDB" id="A0A133PVN6"/>
<dbReference type="PATRIC" id="fig|28128.5.peg.2567"/>
<evidence type="ECO:0000256" key="1">
    <source>
        <dbReference type="SAM" id="MobiDB-lite"/>
    </source>
</evidence>